<reference evidence="12" key="2">
    <citation type="submission" date="2022-01" db="EMBL/GenBank/DDBJ databases">
        <authorList>
            <person name="Yamashiro T."/>
            <person name="Shiraishi A."/>
            <person name="Satake H."/>
            <person name="Nakayama K."/>
        </authorList>
    </citation>
    <scope>NUCLEOTIDE SEQUENCE</scope>
</reference>
<dbReference type="Gene3D" id="3.10.10.10">
    <property type="entry name" value="HIV Type 1 Reverse Transcriptase, subunit A, domain 1"/>
    <property type="match status" value="1"/>
</dbReference>
<evidence type="ECO:0000313" key="12">
    <source>
        <dbReference type="EMBL" id="GJT16573.1"/>
    </source>
</evidence>
<evidence type="ECO:0000256" key="1">
    <source>
        <dbReference type="ARBA" id="ARBA00012493"/>
    </source>
</evidence>
<protein>
    <recommendedName>
        <fullName evidence="1">RNA-directed DNA polymerase</fullName>
        <ecNumber evidence="1">2.7.7.49</ecNumber>
    </recommendedName>
</protein>
<evidence type="ECO:0000256" key="3">
    <source>
        <dbReference type="ARBA" id="ARBA00022695"/>
    </source>
</evidence>
<feature type="compositionally biased region" description="Basic and acidic residues" evidence="9">
    <location>
        <begin position="42"/>
        <end position="53"/>
    </location>
</feature>
<evidence type="ECO:0000256" key="9">
    <source>
        <dbReference type="SAM" id="MobiDB-lite"/>
    </source>
</evidence>
<evidence type="ECO:0000256" key="6">
    <source>
        <dbReference type="ARBA" id="ARBA00022801"/>
    </source>
</evidence>
<dbReference type="InterPro" id="IPR043502">
    <property type="entry name" value="DNA/RNA_pol_sf"/>
</dbReference>
<keyword evidence="6" id="KW-0378">Hydrolase</keyword>
<keyword evidence="13" id="KW-1185">Reference proteome</keyword>
<dbReference type="Proteomes" id="UP001151760">
    <property type="component" value="Unassembled WGS sequence"/>
</dbReference>
<dbReference type="Pfam" id="PF17917">
    <property type="entry name" value="RT_RNaseH"/>
    <property type="match status" value="1"/>
</dbReference>
<feature type="domain" description="CCHC-type" evidence="10">
    <location>
        <begin position="232"/>
        <end position="247"/>
    </location>
</feature>
<dbReference type="EMBL" id="BQNB010013486">
    <property type="protein sequence ID" value="GJT16573.1"/>
    <property type="molecule type" value="Genomic_DNA"/>
</dbReference>
<keyword evidence="8" id="KW-0863">Zinc-finger</keyword>
<keyword evidence="3" id="KW-0548">Nucleotidyltransferase</keyword>
<evidence type="ECO:0000256" key="7">
    <source>
        <dbReference type="ARBA" id="ARBA00022918"/>
    </source>
</evidence>
<evidence type="ECO:0000313" key="13">
    <source>
        <dbReference type="Proteomes" id="UP001151760"/>
    </source>
</evidence>
<dbReference type="InterPro" id="IPR041373">
    <property type="entry name" value="RT_RNaseH"/>
</dbReference>
<keyword evidence="2" id="KW-0808">Transferase</keyword>
<dbReference type="Pfam" id="PF00078">
    <property type="entry name" value="RVT_1"/>
    <property type="match status" value="1"/>
</dbReference>
<keyword evidence="4" id="KW-0540">Nuclease</keyword>
<dbReference type="InterPro" id="IPR050951">
    <property type="entry name" value="Retrovirus_Pol_polyprotein"/>
</dbReference>
<proteinExistence type="predicted"/>
<keyword evidence="8" id="KW-0479">Metal-binding</keyword>
<dbReference type="Gene3D" id="3.30.70.270">
    <property type="match status" value="2"/>
</dbReference>
<comment type="caution">
    <text evidence="12">The sequence shown here is derived from an EMBL/GenBank/DDBJ whole genome shotgun (WGS) entry which is preliminary data.</text>
</comment>
<feature type="region of interest" description="Disordered" evidence="9">
    <location>
        <begin position="42"/>
        <end position="62"/>
    </location>
</feature>
<evidence type="ECO:0000256" key="5">
    <source>
        <dbReference type="ARBA" id="ARBA00022759"/>
    </source>
</evidence>
<dbReference type="SMART" id="SM00343">
    <property type="entry name" value="ZnF_C2HC"/>
    <property type="match status" value="2"/>
</dbReference>
<feature type="domain" description="Reverse transcriptase" evidence="11">
    <location>
        <begin position="560"/>
        <end position="739"/>
    </location>
</feature>
<dbReference type="CDD" id="cd00303">
    <property type="entry name" value="retropepsin_like"/>
    <property type="match status" value="1"/>
</dbReference>
<dbReference type="PANTHER" id="PTHR37984">
    <property type="entry name" value="PROTEIN CBG26694"/>
    <property type="match status" value="1"/>
</dbReference>
<dbReference type="Gene3D" id="2.40.70.10">
    <property type="entry name" value="Acid Proteases"/>
    <property type="match status" value="1"/>
</dbReference>
<evidence type="ECO:0000259" key="10">
    <source>
        <dbReference type="PROSITE" id="PS50158"/>
    </source>
</evidence>
<dbReference type="PANTHER" id="PTHR37984:SF5">
    <property type="entry name" value="PROTEIN NYNRIN-LIKE"/>
    <property type="match status" value="1"/>
</dbReference>
<dbReference type="EC" id="2.7.7.49" evidence="1"/>
<reference evidence="12" key="1">
    <citation type="journal article" date="2022" name="Int. J. Mol. Sci.">
        <title>Draft Genome of Tanacetum Coccineum: Genomic Comparison of Closely Related Tanacetum-Family Plants.</title>
        <authorList>
            <person name="Yamashiro T."/>
            <person name="Shiraishi A."/>
            <person name="Nakayama K."/>
            <person name="Satake H."/>
        </authorList>
    </citation>
    <scope>NUCLEOTIDE SEQUENCE</scope>
</reference>
<dbReference type="InterPro" id="IPR000477">
    <property type="entry name" value="RT_dom"/>
</dbReference>
<dbReference type="InterPro" id="IPR001878">
    <property type="entry name" value="Znf_CCHC"/>
</dbReference>
<dbReference type="InterPro" id="IPR036875">
    <property type="entry name" value="Znf_CCHC_sf"/>
</dbReference>
<sequence>MAPKRATRSNIALKTTNTTSVTNAQLQAVIDQGVTVALAARDANRSTNGDDSHNSGTGVRRTERAARECTYTDFLKFENQVKFATCTLHSVALTWWNTHVKTELALLCGRMFLEEYDKIEKYVGGLPDMIHGSVVASKPKTMQDAVEIVTELMDKKFRTFSECQTERSGEKRPYGGSKPLCTKCNYHHDGPCAPKCHKFNRVGHLAHDCRSIANANTANNQKGTRSGQKPTCYECRVQGHFKRECSKLKNNKNHGNQVRGGNAPAKVYAVGHAWTNLDSNIVTGTFLLNNHYASILFDTGADRSFMSTAFSSQIDITPTALDHYYDVELADRRIIRLNTILRGCTLNILNHPFNIDLMPVELGSFDTIIGMDWLVKYQVIIVCVEKIVRIPWGNETLIVHGDISNRGNEACLHIILYTKTHEYMLKGCPVFLANATTKETEDKSKKKQLEDVSIVLHFPDVFPEDLPDIAFQKVFTKLRYGSRVIPKIAIPTWFGNYEFQVMPLADECIQRYVIDLMNRGTQQVEFQIDLIPGAAPVAWAPYRLAPSEMKELSDQLNELFDKGFIRPNSSPWGAPVLFVKKKDGSFRMCIDYKELNKLTVKKHYPLPRIDDLFDQLQGSSVYSKIDMRSGYHQLRVREEDIPKIAFRTWYGHYEFQVMPFGLTNAPAVFMDLMNRVCKPFLDKFVIVFIDDILIYSKNKKEHEEHLKAVLELLKKEKLYAKFSKCKFWIPKVQFLGHVINSQGIHVDPAKIESIKDWESPKTPMEIRQFLGLAGYYRRFIEGFSKISKSMTKLTQKGVKFDSGDKQEAAFQLLKQMLCSAPILALPEGSKDFVVYCNASHNGLCVVLMQREKLISYASRQLKIHEKNYATHDLELGSVVFSLKLWRHYLYGTKCMVFTDHKSLQHILNQKELNMRQRRWLELLSDYECEIRYHPGKANVVADALSRKERSKPLRTEARKPENIKNGDVKGMLVENSKYPEKYRTERLEPHADGTICFNGRTMRESDPLEKLARMYLKEVVTRHGIPVSIICDRDPRFASHF</sequence>
<evidence type="ECO:0000256" key="4">
    <source>
        <dbReference type="ARBA" id="ARBA00022722"/>
    </source>
</evidence>
<evidence type="ECO:0000259" key="11">
    <source>
        <dbReference type="PROSITE" id="PS50878"/>
    </source>
</evidence>
<dbReference type="PROSITE" id="PS50158">
    <property type="entry name" value="ZF_CCHC"/>
    <property type="match status" value="1"/>
</dbReference>
<dbReference type="CDD" id="cd09274">
    <property type="entry name" value="RNase_HI_RT_Ty3"/>
    <property type="match status" value="1"/>
</dbReference>
<keyword evidence="8" id="KW-0862">Zinc</keyword>
<gene>
    <name evidence="12" type="ORF">Tco_0875279</name>
</gene>
<evidence type="ECO:0000256" key="2">
    <source>
        <dbReference type="ARBA" id="ARBA00022679"/>
    </source>
</evidence>
<dbReference type="SUPFAM" id="SSF57756">
    <property type="entry name" value="Retrovirus zinc finger-like domains"/>
    <property type="match status" value="1"/>
</dbReference>
<dbReference type="CDD" id="cd01647">
    <property type="entry name" value="RT_LTR"/>
    <property type="match status" value="1"/>
</dbReference>
<evidence type="ECO:0000256" key="8">
    <source>
        <dbReference type="PROSITE-ProRule" id="PRU00047"/>
    </source>
</evidence>
<dbReference type="PROSITE" id="PS50878">
    <property type="entry name" value="RT_POL"/>
    <property type="match status" value="1"/>
</dbReference>
<dbReference type="SUPFAM" id="SSF50630">
    <property type="entry name" value="Acid proteases"/>
    <property type="match status" value="1"/>
</dbReference>
<dbReference type="InterPro" id="IPR001969">
    <property type="entry name" value="Aspartic_peptidase_AS"/>
</dbReference>
<dbReference type="InterPro" id="IPR043128">
    <property type="entry name" value="Rev_trsase/Diguanyl_cyclase"/>
</dbReference>
<dbReference type="Gene3D" id="4.10.60.10">
    <property type="entry name" value="Zinc finger, CCHC-type"/>
    <property type="match status" value="1"/>
</dbReference>
<dbReference type="SUPFAM" id="SSF56672">
    <property type="entry name" value="DNA/RNA polymerases"/>
    <property type="match status" value="1"/>
</dbReference>
<dbReference type="InterPro" id="IPR021109">
    <property type="entry name" value="Peptidase_aspartic_dom_sf"/>
</dbReference>
<dbReference type="Pfam" id="PF08284">
    <property type="entry name" value="RVP_2"/>
    <property type="match status" value="1"/>
</dbReference>
<dbReference type="PROSITE" id="PS00141">
    <property type="entry name" value="ASP_PROTEASE"/>
    <property type="match status" value="1"/>
</dbReference>
<dbReference type="GO" id="GO:0003964">
    <property type="term" value="F:RNA-directed DNA polymerase activity"/>
    <property type="evidence" value="ECO:0007669"/>
    <property type="project" value="UniProtKB-KW"/>
</dbReference>
<keyword evidence="5" id="KW-0255">Endonuclease</keyword>
<organism evidence="12 13">
    <name type="scientific">Tanacetum coccineum</name>
    <dbReference type="NCBI Taxonomy" id="301880"/>
    <lineage>
        <taxon>Eukaryota</taxon>
        <taxon>Viridiplantae</taxon>
        <taxon>Streptophyta</taxon>
        <taxon>Embryophyta</taxon>
        <taxon>Tracheophyta</taxon>
        <taxon>Spermatophyta</taxon>
        <taxon>Magnoliopsida</taxon>
        <taxon>eudicotyledons</taxon>
        <taxon>Gunneridae</taxon>
        <taxon>Pentapetalae</taxon>
        <taxon>asterids</taxon>
        <taxon>campanulids</taxon>
        <taxon>Asterales</taxon>
        <taxon>Asteraceae</taxon>
        <taxon>Asteroideae</taxon>
        <taxon>Anthemideae</taxon>
        <taxon>Anthemidinae</taxon>
        <taxon>Tanacetum</taxon>
    </lineage>
</organism>
<name>A0ABQ5BS08_9ASTR</name>
<keyword evidence="7 12" id="KW-0695">RNA-directed DNA polymerase</keyword>
<accession>A0ABQ5BS08</accession>